<evidence type="ECO:0000313" key="2">
    <source>
        <dbReference type="Proteomes" id="UP000036426"/>
    </source>
</evidence>
<proteinExistence type="predicted"/>
<dbReference type="GO" id="GO:0004497">
    <property type="term" value="F:monooxygenase activity"/>
    <property type="evidence" value="ECO:0007669"/>
    <property type="project" value="UniProtKB-KW"/>
</dbReference>
<dbReference type="PANTHER" id="PTHR39169">
    <property type="match status" value="1"/>
</dbReference>
<dbReference type="RefSeq" id="WP_047873023.1">
    <property type="nucleotide sequence ID" value="NZ_BMYC01000014.1"/>
</dbReference>
<dbReference type="NCBIfam" id="NF008333">
    <property type="entry name" value="PRK11118.1"/>
    <property type="match status" value="1"/>
</dbReference>
<evidence type="ECO:0000313" key="1">
    <source>
        <dbReference type="EMBL" id="KLV02273.1"/>
    </source>
</evidence>
<gene>
    <name evidence="1" type="ORF">ABT58_03715</name>
</gene>
<dbReference type="Gene3D" id="3.30.70.100">
    <property type="match status" value="1"/>
</dbReference>
<dbReference type="InterPro" id="IPR014910">
    <property type="entry name" value="YdhR"/>
</dbReference>
<comment type="caution">
    <text evidence="1">The sequence shown here is derived from an EMBL/GenBank/DDBJ whole genome shotgun (WGS) entry which is preliminary data.</text>
</comment>
<sequence>MTQILLQVDFTHQGPFGEEMAQQLAGLAASINQEPGVIWKIWTENAAEQLGGGIYLFESEASAQAYLTMHTARLTAMGITGIRGCLFSVNTALSAINHADFASK</sequence>
<dbReference type="EMBL" id="LDOV01000009">
    <property type="protein sequence ID" value="KLV02273.1"/>
    <property type="molecule type" value="Genomic_DNA"/>
</dbReference>
<dbReference type="OrthoDB" id="1440627at2"/>
<organism evidence="1 2">
    <name type="scientific">Photobacterium aphoticum</name>
    <dbReference type="NCBI Taxonomy" id="754436"/>
    <lineage>
        <taxon>Bacteria</taxon>
        <taxon>Pseudomonadati</taxon>
        <taxon>Pseudomonadota</taxon>
        <taxon>Gammaproteobacteria</taxon>
        <taxon>Vibrionales</taxon>
        <taxon>Vibrionaceae</taxon>
        <taxon>Photobacterium</taxon>
    </lineage>
</organism>
<keyword evidence="1" id="KW-0560">Oxidoreductase</keyword>
<dbReference type="Pfam" id="PF08803">
    <property type="entry name" value="ydhR"/>
    <property type="match status" value="1"/>
</dbReference>
<dbReference type="AlphaFoldDB" id="A0A0J1GRC6"/>
<dbReference type="Proteomes" id="UP000036426">
    <property type="component" value="Unassembled WGS sequence"/>
</dbReference>
<dbReference type="PANTHER" id="PTHR39169:SF1">
    <property type="entry name" value="MONOOXYGENASE YDHR-RELATED"/>
    <property type="match status" value="1"/>
</dbReference>
<name>A0A0J1GRC6_9GAMM</name>
<reference evidence="1 2" key="1">
    <citation type="submission" date="2015-05" db="EMBL/GenBank/DDBJ databases">
        <title>Photobacterium galathea sp. nov.</title>
        <authorList>
            <person name="Machado H."/>
            <person name="Gram L."/>
        </authorList>
    </citation>
    <scope>NUCLEOTIDE SEQUENCE [LARGE SCALE GENOMIC DNA]</scope>
    <source>
        <strain evidence="1 2">DSM 25995</strain>
    </source>
</reference>
<keyword evidence="2" id="KW-1185">Reference proteome</keyword>
<accession>A0A0J1GRC6</accession>
<keyword evidence="1" id="KW-0503">Monooxygenase</keyword>
<dbReference type="PATRIC" id="fig|754436.4.peg.786"/>
<protein>
    <submittedName>
        <fullName evidence="1">Monooxygenase</fullName>
    </submittedName>
</protein>
<dbReference type="InterPro" id="IPR011008">
    <property type="entry name" value="Dimeric_a/b-barrel"/>
</dbReference>
<dbReference type="SUPFAM" id="SSF54909">
    <property type="entry name" value="Dimeric alpha+beta barrel"/>
    <property type="match status" value="1"/>
</dbReference>